<dbReference type="Pfam" id="PF02801">
    <property type="entry name" value="Ketoacyl-synt_C"/>
    <property type="match status" value="1"/>
</dbReference>
<dbReference type="Proteomes" id="UP001523219">
    <property type="component" value="Unassembled WGS sequence"/>
</dbReference>
<dbReference type="InterPro" id="IPR032821">
    <property type="entry name" value="PKS_assoc"/>
</dbReference>
<accession>A0ABT0ZMH4</accession>
<dbReference type="InterPro" id="IPR050091">
    <property type="entry name" value="PKS_NRPS_Biosynth_Enz"/>
</dbReference>
<dbReference type="Pfam" id="PF16197">
    <property type="entry name" value="KAsynt_C_assoc"/>
    <property type="match status" value="1"/>
</dbReference>
<dbReference type="PANTHER" id="PTHR43775:SF37">
    <property type="entry name" value="SI:DKEY-61P9.11"/>
    <property type="match status" value="1"/>
</dbReference>
<dbReference type="InterPro" id="IPR016039">
    <property type="entry name" value="Thiolase-like"/>
</dbReference>
<protein>
    <submittedName>
        <fullName evidence="4">Polyketide synthase</fullName>
    </submittedName>
</protein>
<gene>
    <name evidence="4" type="ORF">NGF19_29085</name>
</gene>
<dbReference type="CDD" id="cd00833">
    <property type="entry name" value="PKS"/>
    <property type="match status" value="1"/>
</dbReference>
<dbReference type="PROSITE" id="PS52004">
    <property type="entry name" value="KS3_2"/>
    <property type="match status" value="1"/>
</dbReference>
<reference evidence="4 5" key="1">
    <citation type="submission" date="2022-05" db="EMBL/GenBank/DDBJ databases">
        <title>Streptomyces sp. nov. RY43-2 isolated from soil of a peat swamp forest.</title>
        <authorList>
            <person name="Kanchanasin P."/>
            <person name="Tanasupawat S."/>
            <person name="Phongsopitanun W."/>
        </authorList>
    </citation>
    <scope>NUCLEOTIDE SEQUENCE [LARGE SCALE GENOMIC DNA]</scope>
    <source>
        <strain evidence="4 5">RY43-2</strain>
    </source>
</reference>
<organism evidence="4 5">
    <name type="scientific">Streptomyces macrolidinus</name>
    <dbReference type="NCBI Taxonomy" id="2952607"/>
    <lineage>
        <taxon>Bacteria</taxon>
        <taxon>Bacillati</taxon>
        <taxon>Actinomycetota</taxon>
        <taxon>Actinomycetes</taxon>
        <taxon>Kitasatosporales</taxon>
        <taxon>Streptomycetaceae</taxon>
        <taxon>Streptomyces</taxon>
    </lineage>
</organism>
<keyword evidence="5" id="KW-1185">Reference proteome</keyword>
<dbReference type="Gene3D" id="3.40.47.10">
    <property type="match status" value="1"/>
</dbReference>
<evidence type="ECO:0000256" key="1">
    <source>
        <dbReference type="ARBA" id="ARBA00022450"/>
    </source>
</evidence>
<dbReference type="InterPro" id="IPR020841">
    <property type="entry name" value="PKS_Beta-ketoAc_synthase_dom"/>
</dbReference>
<evidence type="ECO:0000256" key="2">
    <source>
        <dbReference type="ARBA" id="ARBA00022553"/>
    </source>
</evidence>
<dbReference type="InterPro" id="IPR014031">
    <property type="entry name" value="Ketoacyl_synth_C"/>
</dbReference>
<dbReference type="RefSeq" id="WP_252428745.1">
    <property type="nucleotide sequence ID" value="NZ_JAMWMR010000047.1"/>
</dbReference>
<dbReference type="PANTHER" id="PTHR43775">
    <property type="entry name" value="FATTY ACID SYNTHASE"/>
    <property type="match status" value="1"/>
</dbReference>
<evidence type="ECO:0000313" key="5">
    <source>
        <dbReference type="Proteomes" id="UP001523219"/>
    </source>
</evidence>
<comment type="caution">
    <text evidence="4">The sequence shown here is derived from an EMBL/GenBank/DDBJ whole genome shotgun (WGS) entry which is preliminary data.</text>
</comment>
<evidence type="ECO:0000313" key="4">
    <source>
        <dbReference type="EMBL" id="MCN9244790.1"/>
    </source>
</evidence>
<dbReference type="EMBL" id="JAMWMR010000047">
    <property type="protein sequence ID" value="MCN9244790.1"/>
    <property type="molecule type" value="Genomic_DNA"/>
</dbReference>
<feature type="non-terminal residue" evidence="4">
    <location>
        <position position="433"/>
    </location>
</feature>
<feature type="domain" description="Ketosynthase family 3 (KS3)" evidence="3">
    <location>
        <begin position="1"/>
        <end position="420"/>
    </location>
</feature>
<keyword evidence="1" id="KW-0596">Phosphopantetheine</keyword>
<dbReference type="Pfam" id="PF00109">
    <property type="entry name" value="ketoacyl-synt"/>
    <property type="match status" value="1"/>
</dbReference>
<proteinExistence type="predicted"/>
<sequence length="433" mass="45360">MSCRVPGASGPDAYWELLKSGLQTVGEVPADRWNAADLYDPDRSVPGRANTRWGGFVSYVDRFDAAFFGISPREAAEMDPQQRLALELGWEALEHAGLARTSLSGTRTGVFAGAIWDDYATLKHRQGFAAITPHTVTGLHRGIIANRLSYTLGLRGPSLVVDSGQSSSLVAVHLACESLRRGESELALAGGVSLNLVPDSMIGASKFGGLSPDGRTYTFDARANGYVRGEGGGFVVLKRLSRAIADGDRVLGVIRGSAVNNGGADKGMTTPDVDAQTDVLRQAHAQAGTEPRDVEYVELHGTGTPVGDPIEAAALGAALGAGRPADRPLLVGSVKTNIGHLEGAAGIAGLIKAVLTVRSRAVPASLNFETPNPAIPFDELNLRVNTEYTPWQPNTDGQRMVVGVSSFGMGGTNAHVVIEEAPAEEAGTEEPCG</sequence>
<dbReference type="SMART" id="SM00825">
    <property type="entry name" value="PKS_KS"/>
    <property type="match status" value="1"/>
</dbReference>
<keyword evidence="2" id="KW-0597">Phosphoprotein</keyword>
<evidence type="ECO:0000259" key="3">
    <source>
        <dbReference type="PROSITE" id="PS52004"/>
    </source>
</evidence>
<dbReference type="InterPro" id="IPR014030">
    <property type="entry name" value="Ketoacyl_synth_N"/>
</dbReference>
<name>A0ABT0ZMH4_9ACTN</name>
<dbReference type="SUPFAM" id="SSF53901">
    <property type="entry name" value="Thiolase-like"/>
    <property type="match status" value="1"/>
</dbReference>